<protein>
    <recommendedName>
        <fullName evidence="2">Core shell protein Gag P30 domain-containing protein</fullName>
    </recommendedName>
</protein>
<reference evidence="3" key="3">
    <citation type="submission" date="2025-09" db="UniProtKB">
        <authorList>
            <consortium name="Ensembl"/>
        </authorList>
    </citation>
    <scope>IDENTIFICATION</scope>
</reference>
<dbReference type="InterPro" id="IPR036875">
    <property type="entry name" value="Znf_CCHC_sf"/>
</dbReference>
<dbReference type="Pfam" id="PF02093">
    <property type="entry name" value="Gag_p30"/>
    <property type="match status" value="1"/>
</dbReference>
<organism evidence="3 4">
    <name type="scientific">Corvus moneduloides</name>
    <name type="common">New Caledonian crow</name>
    <dbReference type="NCBI Taxonomy" id="1196302"/>
    <lineage>
        <taxon>Eukaryota</taxon>
        <taxon>Metazoa</taxon>
        <taxon>Chordata</taxon>
        <taxon>Craniata</taxon>
        <taxon>Vertebrata</taxon>
        <taxon>Euteleostomi</taxon>
        <taxon>Archelosauria</taxon>
        <taxon>Archosauria</taxon>
        <taxon>Dinosauria</taxon>
        <taxon>Saurischia</taxon>
        <taxon>Theropoda</taxon>
        <taxon>Coelurosauria</taxon>
        <taxon>Aves</taxon>
        <taxon>Neognathae</taxon>
        <taxon>Neoaves</taxon>
        <taxon>Telluraves</taxon>
        <taxon>Australaves</taxon>
        <taxon>Passeriformes</taxon>
        <taxon>Corvoidea</taxon>
        <taxon>Corvidae</taxon>
        <taxon>Corvus</taxon>
    </lineage>
</organism>
<keyword evidence="4" id="KW-1185">Reference proteome</keyword>
<dbReference type="SUPFAM" id="SSF57756">
    <property type="entry name" value="Retrovirus zinc finger-like domains"/>
    <property type="match status" value="1"/>
</dbReference>
<dbReference type="GO" id="GO:0003676">
    <property type="term" value="F:nucleic acid binding"/>
    <property type="evidence" value="ECO:0007669"/>
    <property type="project" value="InterPro"/>
</dbReference>
<feature type="region of interest" description="Disordered" evidence="1">
    <location>
        <begin position="459"/>
        <end position="478"/>
    </location>
</feature>
<feature type="compositionally biased region" description="Polar residues" evidence="1">
    <location>
        <begin position="163"/>
        <end position="173"/>
    </location>
</feature>
<feature type="region of interest" description="Disordered" evidence="1">
    <location>
        <begin position="1"/>
        <end position="191"/>
    </location>
</feature>
<dbReference type="InterPro" id="IPR050462">
    <property type="entry name" value="Retroviral_Gag-Pol_poly"/>
</dbReference>
<feature type="compositionally biased region" description="Basic and acidic residues" evidence="1">
    <location>
        <begin position="73"/>
        <end position="82"/>
    </location>
</feature>
<dbReference type="Proteomes" id="UP000694553">
    <property type="component" value="Unassembled WGS sequence"/>
</dbReference>
<dbReference type="Ensembl" id="ENSCMUT00000035984.1">
    <property type="protein sequence ID" value="ENSCMUP00000035161.1"/>
    <property type="gene ID" value="ENSCMUG00000019373.1"/>
</dbReference>
<proteinExistence type="predicted"/>
<name>A0A8U7N7Y5_CORMO</name>
<sequence>MPPPPDFSRGRESADWPLPPDRPRGREEAGMPPPPDFSRGGEGADWPPPSDQSRGRDREGEGEGTGWPPFPEYPEHRSEGRNGHGQLLRHSPIQRTASFRARDRRSHSLSPPCSMGSVKAEGRRDGPDPGGSCRARDERSCLQPLPPYSSTAAKSEAVPDQHSPGTSFKSNEPISIKSKWDDFDTNGEGGRRRGRIAREAMRAVSPVTKHTRPKTDKGGEEELVLEAPLRQDVGNQGVIYIKAPFSLRELQQWKNSIGKYRDNPERVAMCVEMAVKSQNPDWGDLNVMLYELLNKTEREMVNKAAISAIETQIATGSLQGSVNDIYPLVNPSWDPNVPEQMEKLKQYQKWVVVGLKCAVPKAVNWARLYEIKQNPNETPTEFLNRLKEAAQKYTTLDPASPEQQIHLAYLFIGQSANDIKKKLQKIDGPPDISKLLTVAWKVYQNRDLVDKEKCNKPHYKKKYDKEKSSDTSKMGPPFPLSEDQCAIFKKRGHWKNECPS</sequence>
<dbReference type="GO" id="GO:0008270">
    <property type="term" value="F:zinc ion binding"/>
    <property type="evidence" value="ECO:0007669"/>
    <property type="project" value="InterPro"/>
</dbReference>
<dbReference type="SUPFAM" id="SSF47943">
    <property type="entry name" value="Retrovirus capsid protein, N-terminal core domain"/>
    <property type="match status" value="1"/>
</dbReference>
<dbReference type="PANTHER" id="PTHR33166">
    <property type="entry name" value="GAG_P30 DOMAIN-CONTAINING PROTEIN"/>
    <property type="match status" value="1"/>
</dbReference>
<dbReference type="OMA" id="WIRECPE"/>
<dbReference type="InterPro" id="IPR003036">
    <property type="entry name" value="Gag_P30"/>
</dbReference>
<reference evidence="3" key="2">
    <citation type="submission" date="2025-08" db="UniProtKB">
        <authorList>
            <consortium name="Ensembl"/>
        </authorList>
    </citation>
    <scope>IDENTIFICATION</scope>
</reference>
<evidence type="ECO:0000313" key="4">
    <source>
        <dbReference type="Proteomes" id="UP000694553"/>
    </source>
</evidence>
<accession>A0A8U7N7Y5</accession>
<dbReference type="Gene3D" id="1.10.375.10">
    <property type="entry name" value="Human Immunodeficiency Virus Type 1 Capsid Protein"/>
    <property type="match status" value="1"/>
</dbReference>
<reference evidence="4" key="1">
    <citation type="submission" date="2019-10" db="EMBL/GenBank/DDBJ databases">
        <title>Corvus moneduloides (New Caledonian crow) genome, bCorMon1, primary haplotype.</title>
        <authorList>
            <person name="Rutz C."/>
            <person name="Fungtammasan C."/>
            <person name="Mountcastle J."/>
            <person name="Formenti G."/>
            <person name="Chow W."/>
            <person name="Howe K."/>
            <person name="Steele M.P."/>
            <person name="Fernandes J."/>
            <person name="Gilbert M.T.P."/>
            <person name="Fedrigo O."/>
            <person name="Jarvis E.D."/>
            <person name="Gemmell N."/>
        </authorList>
    </citation>
    <scope>NUCLEOTIDE SEQUENCE [LARGE SCALE GENOMIC DNA]</scope>
</reference>
<evidence type="ECO:0000256" key="1">
    <source>
        <dbReference type="SAM" id="MobiDB-lite"/>
    </source>
</evidence>
<dbReference type="AlphaFoldDB" id="A0A8U7N7Y5"/>
<evidence type="ECO:0000313" key="3">
    <source>
        <dbReference type="Ensembl" id="ENSCMUP00000035161.1"/>
    </source>
</evidence>
<feature type="domain" description="Core shell protein Gag P30" evidence="2">
    <location>
        <begin position="249"/>
        <end position="443"/>
    </location>
</feature>
<evidence type="ECO:0000259" key="2">
    <source>
        <dbReference type="Pfam" id="PF02093"/>
    </source>
</evidence>
<dbReference type="Gene3D" id="4.10.60.10">
    <property type="entry name" value="Zinc finger, CCHC-type"/>
    <property type="match status" value="1"/>
</dbReference>
<dbReference type="GO" id="GO:0019068">
    <property type="term" value="P:virion assembly"/>
    <property type="evidence" value="ECO:0007669"/>
    <property type="project" value="InterPro"/>
</dbReference>
<dbReference type="InterPro" id="IPR008919">
    <property type="entry name" value="Retrov_capsid_N"/>
</dbReference>